<sequence>MNIDPGLFALILNNCIKNREMKKIKRDSSHGLANLILIRRE</sequence>
<name>A0AAU9QLD1_9VIBR</name>
<protein>
    <submittedName>
        <fullName evidence="1">Uncharacterized protein</fullName>
    </submittedName>
</protein>
<accession>A0AAU9QLD1</accession>
<dbReference type="EMBL" id="CAKMUD010000069">
    <property type="protein sequence ID" value="CAH1581458.1"/>
    <property type="molecule type" value="Genomic_DNA"/>
</dbReference>
<proteinExistence type="predicted"/>
<reference evidence="1" key="1">
    <citation type="submission" date="2022-01" db="EMBL/GenBank/DDBJ databases">
        <authorList>
            <person name="Lagorce A."/>
        </authorList>
    </citation>
    <scope>NUCLEOTIDE SEQUENCE</scope>
    <source>
        <strain evidence="1">Th15_F1_A12</strain>
    </source>
</reference>
<comment type="caution">
    <text evidence="1">The sequence shown here is derived from an EMBL/GenBank/DDBJ whole genome shotgun (WGS) entry which is preliminary data.</text>
</comment>
<evidence type="ECO:0000313" key="1">
    <source>
        <dbReference type="EMBL" id="CAH1581458.1"/>
    </source>
</evidence>
<dbReference type="AlphaFoldDB" id="A0AAU9QLD1"/>
<evidence type="ECO:0000313" key="2">
    <source>
        <dbReference type="Proteomes" id="UP001295462"/>
    </source>
</evidence>
<organism evidence="1 2">
    <name type="scientific">Vibrio jasicida</name>
    <dbReference type="NCBI Taxonomy" id="766224"/>
    <lineage>
        <taxon>Bacteria</taxon>
        <taxon>Pseudomonadati</taxon>
        <taxon>Pseudomonadota</taxon>
        <taxon>Gammaproteobacteria</taxon>
        <taxon>Vibrionales</taxon>
        <taxon>Vibrionaceae</taxon>
        <taxon>Vibrio</taxon>
    </lineage>
</organism>
<gene>
    <name evidence="1" type="ORF">THF1A12_170051</name>
</gene>
<dbReference type="Proteomes" id="UP001295462">
    <property type="component" value="Unassembled WGS sequence"/>
</dbReference>